<keyword evidence="2" id="KW-1185">Reference proteome</keyword>
<comment type="caution">
    <text evidence="1">The sequence shown here is derived from an EMBL/GenBank/DDBJ whole genome shotgun (WGS) entry which is preliminary data.</text>
</comment>
<reference evidence="1 2" key="1">
    <citation type="journal article" date="2018" name="New Phytol.">
        <title>Phylogenomics of Endogonaceae and evolution of mycorrhizas within Mucoromycota.</title>
        <authorList>
            <person name="Chang Y."/>
            <person name="Desiro A."/>
            <person name="Na H."/>
            <person name="Sandor L."/>
            <person name="Lipzen A."/>
            <person name="Clum A."/>
            <person name="Barry K."/>
            <person name="Grigoriev I.V."/>
            <person name="Martin F.M."/>
            <person name="Stajich J.E."/>
            <person name="Smith M.E."/>
            <person name="Bonito G."/>
            <person name="Spatafora J.W."/>
        </authorList>
    </citation>
    <scope>NUCLEOTIDE SEQUENCE [LARGE SCALE GENOMIC DNA]</scope>
    <source>
        <strain evidence="1 2">GMNB39</strain>
    </source>
</reference>
<dbReference type="PANTHER" id="PTHR39605:SF1">
    <property type="entry name" value="MAJOR FACILITATOR SUPERFAMILY (MFS) PROFILE DOMAIN-CONTAINING PROTEIN"/>
    <property type="match status" value="1"/>
</dbReference>
<gene>
    <name evidence="1" type="ORF">BC936DRAFT_137120</name>
</gene>
<dbReference type="PANTHER" id="PTHR39605">
    <property type="entry name" value="MAJOR FACILITATOR SUPERFAMILY (MFS) PROFILE DOMAIN-CONTAINING PROTEIN"/>
    <property type="match status" value="1"/>
</dbReference>
<name>A0A433DJD9_9FUNG</name>
<dbReference type="OrthoDB" id="2550114at2759"/>
<proteinExistence type="predicted"/>
<dbReference type="EMBL" id="RBNI01001091">
    <property type="protein sequence ID" value="RUP50917.1"/>
    <property type="molecule type" value="Genomic_DNA"/>
</dbReference>
<protein>
    <submittedName>
        <fullName evidence="1">Uncharacterized protein</fullName>
    </submittedName>
</protein>
<accession>A0A433DJD9</accession>
<organism evidence="1 2">
    <name type="scientific">Jimgerdemannia flammicorona</name>
    <dbReference type="NCBI Taxonomy" id="994334"/>
    <lineage>
        <taxon>Eukaryota</taxon>
        <taxon>Fungi</taxon>
        <taxon>Fungi incertae sedis</taxon>
        <taxon>Mucoromycota</taxon>
        <taxon>Mucoromycotina</taxon>
        <taxon>Endogonomycetes</taxon>
        <taxon>Endogonales</taxon>
        <taxon>Endogonaceae</taxon>
        <taxon>Jimgerdemannia</taxon>
    </lineage>
</organism>
<dbReference type="Proteomes" id="UP000268093">
    <property type="component" value="Unassembled WGS sequence"/>
</dbReference>
<dbReference type="AlphaFoldDB" id="A0A433DJD9"/>
<evidence type="ECO:0000313" key="2">
    <source>
        <dbReference type="Proteomes" id="UP000268093"/>
    </source>
</evidence>
<sequence>MHAKDIFAITASGYLSVLAVPRAFFPELTLATWGPDARAHSQTQTEEILERSLAVAELALAALLIINCGTLPITRARERPATRHATILCGALYFGVCAYLSYESSLVPPLGGSGRQFVFSAFLQSLVAAFGLWCVLFGTDAQEIRGTMDRESKKHVSGFPFMNEEADRIKAERKEE</sequence>
<evidence type="ECO:0000313" key="1">
    <source>
        <dbReference type="EMBL" id="RUP50917.1"/>
    </source>
</evidence>